<dbReference type="AlphaFoldDB" id="A0A934IIM4"/>
<proteinExistence type="predicted"/>
<organism evidence="3 4">
    <name type="scientific">Palleronia pontilimi</name>
    <dbReference type="NCBI Taxonomy" id="1964209"/>
    <lineage>
        <taxon>Bacteria</taxon>
        <taxon>Pseudomonadati</taxon>
        <taxon>Pseudomonadota</taxon>
        <taxon>Alphaproteobacteria</taxon>
        <taxon>Rhodobacterales</taxon>
        <taxon>Roseobacteraceae</taxon>
        <taxon>Palleronia</taxon>
    </lineage>
</organism>
<evidence type="ECO:0000313" key="4">
    <source>
        <dbReference type="Proteomes" id="UP000642488"/>
    </source>
</evidence>
<comment type="caution">
    <text evidence="3">The sequence shown here is derived from an EMBL/GenBank/DDBJ whole genome shotgun (WGS) entry which is preliminary data.</text>
</comment>
<keyword evidence="2" id="KW-1133">Transmembrane helix</keyword>
<keyword evidence="2" id="KW-0812">Transmembrane</keyword>
<keyword evidence="2" id="KW-0472">Membrane</keyword>
<reference evidence="3" key="1">
    <citation type="submission" date="2020-12" db="EMBL/GenBank/DDBJ databases">
        <title>Bacterial taxonomy.</title>
        <authorList>
            <person name="Pan X."/>
        </authorList>
    </citation>
    <scope>NUCLEOTIDE SEQUENCE</scope>
    <source>
        <strain evidence="3">KCTC 52957</strain>
    </source>
</reference>
<feature type="region of interest" description="Disordered" evidence="1">
    <location>
        <begin position="218"/>
        <end position="238"/>
    </location>
</feature>
<evidence type="ECO:0000256" key="1">
    <source>
        <dbReference type="SAM" id="MobiDB-lite"/>
    </source>
</evidence>
<dbReference type="EMBL" id="JAEKPD010000013">
    <property type="protein sequence ID" value="MBJ3763722.1"/>
    <property type="molecule type" value="Genomic_DNA"/>
</dbReference>
<gene>
    <name evidence="3" type="ORF">ILP92_13270</name>
</gene>
<feature type="transmembrane region" description="Helical" evidence="2">
    <location>
        <begin position="125"/>
        <end position="146"/>
    </location>
</feature>
<dbReference type="Pfam" id="PF09997">
    <property type="entry name" value="DUF2238"/>
    <property type="match status" value="1"/>
</dbReference>
<dbReference type="Proteomes" id="UP000642488">
    <property type="component" value="Unassembled WGS sequence"/>
</dbReference>
<evidence type="ECO:0000256" key="2">
    <source>
        <dbReference type="SAM" id="Phobius"/>
    </source>
</evidence>
<feature type="transmembrane region" description="Helical" evidence="2">
    <location>
        <begin position="12"/>
        <end position="38"/>
    </location>
</feature>
<feature type="transmembrane region" description="Helical" evidence="2">
    <location>
        <begin position="167"/>
        <end position="185"/>
    </location>
</feature>
<evidence type="ECO:0008006" key="5">
    <source>
        <dbReference type="Google" id="ProtNLM"/>
    </source>
</evidence>
<feature type="transmembrane region" description="Helical" evidence="2">
    <location>
        <begin position="58"/>
        <end position="79"/>
    </location>
</feature>
<dbReference type="InterPro" id="IPR014509">
    <property type="entry name" value="YjdF-like"/>
</dbReference>
<feature type="compositionally biased region" description="Basic and acidic residues" evidence="1">
    <location>
        <begin position="224"/>
        <end position="238"/>
    </location>
</feature>
<feature type="transmembrane region" description="Helical" evidence="2">
    <location>
        <begin position="91"/>
        <end position="113"/>
    </location>
</feature>
<keyword evidence="4" id="KW-1185">Reference proteome</keyword>
<evidence type="ECO:0000313" key="3">
    <source>
        <dbReference type="EMBL" id="MBJ3763722.1"/>
    </source>
</evidence>
<sequence length="238" mass="26409">MHLIRDTGRPILTIWALLLLTGLVSLVLARWSLAFVSFLTLGLSLTPPLLASRLSLTLPVPFLFATTLFFIGSIFLGEAFDFYERVWWWDLWLHAFSAVGFGLSGFLFVLMLFEGDRFAAPPGALAFITFCVAITIGALWEIFEFVMDLSFGLNMQKSGLVDTMGDLIIDAVGASIASATGYLYLVRSPTWLLGDALSDFIAKNQRLYRKSRARLRRGAGLTGPRDDKRADAPRDDTD</sequence>
<name>A0A934IIM4_9RHOB</name>
<protein>
    <recommendedName>
        <fullName evidence="5">Membrane protein YjdF</fullName>
    </recommendedName>
</protein>
<accession>A0A934IIM4</accession>
<dbReference type="RefSeq" id="WP_198916893.1">
    <property type="nucleotide sequence ID" value="NZ_JAEKPD010000013.1"/>
</dbReference>